<evidence type="ECO:0000313" key="4">
    <source>
        <dbReference type="EMBL" id="CBG89769.1"/>
    </source>
</evidence>
<dbReference type="SUPFAM" id="SSF55031">
    <property type="entry name" value="Bacterial exopeptidase dimerisation domain"/>
    <property type="match status" value="1"/>
</dbReference>
<dbReference type="InterPro" id="IPR011650">
    <property type="entry name" value="Peptidase_M20_dimer"/>
</dbReference>
<feature type="binding site" evidence="2">
    <location>
        <position position="143"/>
    </location>
    <ligand>
        <name>Mn(2+)</name>
        <dbReference type="ChEBI" id="CHEBI:29035"/>
        <label>2</label>
    </ligand>
</feature>
<proteinExistence type="predicted"/>
<dbReference type="Gene3D" id="3.40.630.10">
    <property type="entry name" value="Zn peptidases"/>
    <property type="match status" value="1"/>
</dbReference>
<name>D2TKJ7_CITRI</name>
<evidence type="ECO:0000256" key="1">
    <source>
        <dbReference type="ARBA" id="ARBA00022801"/>
    </source>
</evidence>
<organism evidence="4 5">
    <name type="scientific">Citrobacter rodentium (strain ICC168)</name>
    <name type="common">Citrobacter freundii biotype 4280</name>
    <dbReference type="NCBI Taxonomy" id="637910"/>
    <lineage>
        <taxon>Bacteria</taxon>
        <taxon>Pseudomonadati</taxon>
        <taxon>Pseudomonadota</taxon>
        <taxon>Gammaproteobacteria</taxon>
        <taxon>Enterobacterales</taxon>
        <taxon>Enterobacteriaceae</taxon>
        <taxon>Citrobacter</taxon>
    </lineage>
</organism>
<dbReference type="GO" id="GO:0050118">
    <property type="term" value="F:N-acetyldiaminopimelate deacetylase activity"/>
    <property type="evidence" value="ECO:0007669"/>
    <property type="project" value="UniProtKB-ARBA"/>
</dbReference>
<dbReference type="PANTHER" id="PTHR11014">
    <property type="entry name" value="PEPTIDASE M20 FAMILY MEMBER"/>
    <property type="match status" value="1"/>
</dbReference>
<protein>
    <submittedName>
        <fullName evidence="4">Probable hydrolase</fullName>
    </submittedName>
</protein>
<gene>
    <name evidence="4" type="ordered locus">ROD_30391</name>
</gene>
<dbReference type="PIRSF" id="PIRSF005962">
    <property type="entry name" value="Pept_M20D_amidohydro"/>
    <property type="match status" value="1"/>
</dbReference>
<dbReference type="NCBIfam" id="TIGR01891">
    <property type="entry name" value="amidohydrolases"/>
    <property type="match status" value="1"/>
</dbReference>
<dbReference type="CDD" id="cd05666">
    <property type="entry name" value="M20_Acy1-like"/>
    <property type="match status" value="1"/>
</dbReference>
<dbReference type="SUPFAM" id="SSF53187">
    <property type="entry name" value="Zn-dependent exopeptidases"/>
    <property type="match status" value="1"/>
</dbReference>
<comment type="cofactor">
    <cofactor evidence="2">
        <name>Mn(2+)</name>
        <dbReference type="ChEBI" id="CHEBI:29035"/>
    </cofactor>
    <text evidence="2">The Mn(2+) ion enhances activity.</text>
</comment>
<dbReference type="FunFam" id="3.30.70.360:FF:000001">
    <property type="entry name" value="N-acetyldiaminopimelate deacetylase"/>
    <property type="match status" value="1"/>
</dbReference>
<feature type="binding site" evidence="2">
    <location>
        <position position="202"/>
    </location>
    <ligand>
        <name>Mn(2+)</name>
        <dbReference type="ChEBI" id="CHEBI:29035"/>
        <label>2</label>
    </ligand>
</feature>
<feature type="domain" description="Peptidase M20 dimerisation" evidence="3">
    <location>
        <begin position="225"/>
        <end position="321"/>
    </location>
</feature>
<dbReference type="PANTHER" id="PTHR11014:SF63">
    <property type="entry name" value="METALLOPEPTIDASE, PUTATIVE (AFU_ORTHOLOGUE AFUA_6G09600)-RELATED"/>
    <property type="match status" value="1"/>
</dbReference>
<dbReference type="STRING" id="637910.ROD_30391"/>
<keyword evidence="2" id="KW-0479">Metal-binding</keyword>
<dbReference type="Proteomes" id="UP000001889">
    <property type="component" value="Chromosome"/>
</dbReference>
<feature type="binding site" evidence="2">
    <location>
        <position position="176"/>
    </location>
    <ligand>
        <name>Mn(2+)</name>
        <dbReference type="ChEBI" id="CHEBI:29035"/>
        <label>2</label>
    </ligand>
</feature>
<evidence type="ECO:0000259" key="3">
    <source>
        <dbReference type="Pfam" id="PF07687"/>
    </source>
</evidence>
<dbReference type="AlphaFoldDB" id="D2TKJ7"/>
<sequence>MENNQKKYVASQQKSAISGCAPIINSTLTSSGKKRITKMTHPIVEALRHTEARFIELRRHFHQHPETGFEEQQTSEHVARLLREWGYEVHQGLAKTGVVGTLKVGNGSKRLGLRADMDALPMQENSGKAWSSTVEGKFHGCGHDGHTTTLLYAAEYLARTRNFNGTLHLIFQPAEELLYGGRVMLEDGLFDTFPCDHIFGLHNMPKQKLGVIGLRDGAMMASSDTIHIEVKGVGGHGAVPEHTVDATLVACHIVLALQSIVSRNITPFEPAVVTVGSIQAGHAPNIINDNVLMKLTVRTLNEKVRQTVLQRIHDIATAQAESFNATATLRHVNGSPVLFNSPAANDMVRSVATDLFGAESVASIDAFMGSEDFAFMLEKNPDGCYFTIGAGDEADRCMVHNPGYDFNDKILITGAALWSALTEHYLR</sequence>
<feature type="binding site" evidence="2">
    <location>
        <position position="141"/>
    </location>
    <ligand>
        <name>Mn(2+)</name>
        <dbReference type="ChEBI" id="CHEBI:29035"/>
        <label>2</label>
    </ligand>
</feature>
<dbReference type="KEGG" id="cro:ROD_30391"/>
<evidence type="ECO:0000256" key="2">
    <source>
        <dbReference type="PIRSR" id="PIRSR005962-1"/>
    </source>
</evidence>
<dbReference type="EMBL" id="FN543502">
    <property type="protein sequence ID" value="CBG89769.1"/>
    <property type="molecule type" value="Genomic_DNA"/>
</dbReference>
<dbReference type="Gene3D" id="3.30.70.360">
    <property type="match status" value="1"/>
</dbReference>
<feature type="binding site" evidence="2">
    <location>
        <position position="400"/>
    </location>
    <ligand>
        <name>Mn(2+)</name>
        <dbReference type="ChEBI" id="CHEBI:29035"/>
        <label>2</label>
    </ligand>
</feature>
<keyword evidence="2" id="KW-0464">Manganese</keyword>
<dbReference type="InterPro" id="IPR002933">
    <property type="entry name" value="Peptidase_M20"/>
</dbReference>
<dbReference type="Pfam" id="PF01546">
    <property type="entry name" value="Peptidase_M20"/>
    <property type="match status" value="1"/>
</dbReference>
<dbReference type="HOGENOM" id="CLU_023257_0_1_6"/>
<accession>D2TKJ7</accession>
<dbReference type="GO" id="GO:0019877">
    <property type="term" value="P:diaminopimelate biosynthetic process"/>
    <property type="evidence" value="ECO:0007669"/>
    <property type="project" value="UniProtKB-ARBA"/>
</dbReference>
<dbReference type="eggNOG" id="COG1473">
    <property type="taxonomic scope" value="Bacteria"/>
</dbReference>
<keyword evidence="5" id="KW-1185">Reference proteome</keyword>
<keyword evidence="1 4" id="KW-0378">Hydrolase</keyword>
<dbReference type="InterPro" id="IPR036264">
    <property type="entry name" value="Bact_exopeptidase_dim_dom"/>
</dbReference>
<dbReference type="Pfam" id="PF07687">
    <property type="entry name" value="M20_dimer"/>
    <property type="match status" value="1"/>
</dbReference>
<reference evidence="4 5" key="1">
    <citation type="journal article" date="2010" name="J. Bacteriol.">
        <title>The Citrobacter rodentium genome sequence reveals convergent evolution with human pathogenic Escherichia coli.</title>
        <authorList>
            <person name="Petty N.K."/>
            <person name="Bulgin R."/>
            <person name="Crepin V.F."/>
            <person name="Cerdeno-Tarraga A.M."/>
            <person name="Schroeder G.N."/>
            <person name="Quail M.A."/>
            <person name="Lennard N."/>
            <person name="Corton C."/>
            <person name="Barron A."/>
            <person name="Clark L."/>
            <person name="Toribio A.L."/>
            <person name="Parkhill J."/>
            <person name="Dougan G."/>
            <person name="Frankel G."/>
            <person name="Thomson N.R."/>
        </authorList>
    </citation>
    <scope>NUCLEOTIDE SEQUENCE [LARGE SCALE GENOMIC DNA]</scope>
    <source>
        <strain evidence="4 5">ICC168</strain>
    </source>
</reference>
<dbReference type="GO" id="GO:0046872">
    <property type="term" value="F:metal ion binding"/>
    <property type="evidence" value="ECO:0007669"/>
    <property type="project" value="UniProtKB-KW"/>
</dbReference>
<dbReference type="InterPro" id="IPR017439">
    <property type="entry name" value="Amidohydrolase"/>
</dbReference>
<evidence type="ECO:0000313" key="5">
    <source>
        <dbReference type="Proteomes" id="UP000001889"/>
    </source>
</evidence>